<dbReference type="STRING" id="872970.SAMN04488134_101603"/>
<accession>A0A1H8IFY9</accession>
<dbReference type="AlphaFoldDB" id="A0A1H8IFY9"/>
<keyword evidence="1" id="KW-0812">Transmembrane</keyword>
<dbReference type="InterPro" id="IPR020205">
    <property type="entry name" value="Uncharacterised_YwnF_TM"/>
</dbReference>
<sequence>MNSAQFEQLPPFIKREMDLISEKIRPIMKKVSTYYMFGFPLMLIGILNMVLPFINTDFAMETLLIPAIFALVAAIGIALFKESRFLRKQIHRIGKDYMVERISKSEVMEDSEKSRYITNVKKQVRMDLQPFFKFLTEENKRRQLR</sequence>
<proteinExistence type="predicted"/>
<dbReference type="OrthoDB" id="2451415at2"/>
<keyword evidence="1" id="KW-1133">Transmembrane helix</keyword>
<feature type="transmembrane region" description="Helical" evidence="1">
    <location>
        <begin position="33"/>
        <end position="51"/>
    </location>
</feature>
<dbReference type="EMBL" id="FODJ01000001">
    <property type="protein sequence ID" value="SEN67126.1"/>
    <property type="molecule type" value="Genomic_DNA"/>
</dbReference>
<feature type="transmembrane region" description="Helical" evidence="1">
    <location>
        <begin position="63"/>
        <end position="80"/>
    </location>
</feature>
<keyword evidence="3" id="KW-1185">Reference proteome</keyword>
<gene>
    <name evidence="2" type="ORF">SAMN04488134_101603</name>
</gene>
<dbReference type="RefSeq" id="WP_091494655.1">
    <property type="nucleotide sequence ID" value="NZ_FODJ01000001.1"/>
</dbReference>
<name>A0A1H8IFY9_9BACI</name>
<dbReference type="Proteomes" id="UP000199300">
    <property type="component" value="Unassembled WGS sequence"/>
</dbReference>
<reference evidence="2 3" key="1">
    <citation type="submission" date="2016-10" db="EMBL/GenBank/DDBJ databases">
        <authorList>
            <person name="de Groot N.N."/>
        </authorList>
    </citation>
    <scope>NUCLEOTIDE SEQUENCE [LARGE SCALE GENOMIC DNA]</scope>
    <source>
        <strain evidence="2 3">CGMCC 1.10434</strain>
    </source>
</reference>
<keyword evidence="1" id="KW-0472">Membrane</keyword>
<dbReference type="Pfam" id="PF17370">
    <property type="entry name" value="DUF5392"/>
    <property type="match status" value="1"/>
</dbReference>
<evidence type="ECO:0000313" key="3">
    <source>
        <dbReference type="Proteomes" id="UP000199300"/>
    </source>
</evidence>
<evidence type="ECO:0000256" key="1">
    <source>
        <dbReference type="SAM" id="Phobius"/>
    </source>
</evidence>
<evidence type="ECO:0000313" key="2">
    <source>
        <dbReference type="EMBL" id="SEN67126.1"/>
    </source>
</evidence>
<organism evidence="2 3">
    <name type="scientific">Amphibacillus marinus</name>
    <dbReference type="NCBI Taxonomy" id="872970"/>
    <lineage>
        <taxon>Bacteria</taxon>
        <taxon>Bacillati</taxon>
        <taxon>Bacillota</taxon>
        <taxon>Bacilli</taxon>
        <taxon>Bacillales</taxon>
        <taxon>Bacillaceae</taxon>
        <taxon>Amphibacillus</taxon>
    </lineage>
</organism>
<protein>
    <submittedName>
        <fullName evidence="2">Uncharacterized protein</fullName>
    </submittedName>
</protein>